<dbReference type="AlphaFoldDB" id="A0AAW0M1D1"/>
<evidence type="ECO:0000313" key="2">
    <source>
        <dbReference type="EMBL" id="KAK7857424.1"/>
    </source>
</evidence>
<organism evidence="2">
    <name type="scientific">Quercus suber</name>
    <name type="common">Cork oak</name>
    <dbReference type="NCBI Taxonomy" id="58331"/>
    <lineage>
        <taxon>Eukaryota</taxon>
        <taxon>Viridiplantae</taxon>
        <taxon>Streptophyta</taxon>
        <taxon>Embryophyta</taxon>
        <taxon>Tracheophyta</taxon>
        <taxon>Spermatophyta</taxon>
        <taxon>Magnoliopsida</taxon>
        <taxon>eudicotyledons</taxon>
        <taxon>Gunneridae</taxon>
        <taxon>Pentapetalae</taxon>
        <taxon>rosids</taxon>
        <taxon>fabids</taxon>
        <taxon>Fagales</taxon>
        <taxon>Fagaceae</taxon>
        <taxon>Quercus</taxon>
    </lineage>
</organism>
<feature type="region of interest" description="Disordered" evidence="1">
    <location>
        <begin position="56"/>
        <end position="79"/>
    </location>
</feature>
<dbReference type="EMBL" id="PKMF04000027">
    <property type="protein sequence ID" value="KAK7857424.1"/>
    <property type="molecule type" value="Genomic_DNA"/>
</dbReference>
<gene>
    <name evidence="2" type="ORF">CFP56_017735</name>
</gene>
<accession>A0AAW0M1D1</accession>
<reference evidence="2" key="2">
    <citation type="journal article" date="2018" name="Sci. Data">
        <title>The draft genome sequence of cork oak.</title>
        <authorList>
            <person name="Ramos A.M."/>
            <person name="Usie A."/>
            <person name="Barbosa P."/>
            <person name="Barros P.M."/>
            <person name="Capote T."/>
            <person name="Chaves I."/>
            <person name="Simoes F."/>
            <person name="Abreu I."/>
            <person name="Carrasquinho I."/>
            <person name="Faro C."/>
            <person name="Guimaraes J.B."/>
            <person name="Mendonca D."/>
            <person name="Nobrega F."/>
            <person name="Rodrigues L."/>
            <person name="Saibo N.J.M."/>
            <person name="Varela M.C."/>
            <person name="Egas C."/>
            <person name="Matos J."/>
            <person name="Miguel C.M."/>
            <person name="Oliveira M.M."/>
            <person name="Ricardo C.P."/>
            <person name="Goncalves S."/>
        </authorList>
    </citation>
    <scope>NUCLEOTIDE SEQUENCE [LARGE SCALE GENOMIC DNA]</scope>
    <source>
        <strain evidence="2">HL8</strain>
    </source>
</reference>
<reference evidence="2" key="1">
    <citation type="submission" date="2017-12" db="EMBL/GenBank/DDBJ databases">
        <authorList>
            <person name="Barbosa P."/>
            <person name="Usie A."/>
            <person name="Ramos A.M."/>
        </authorList>
    </citation>
    <scope>NUCLEOTIDE SEQUENCE</scope>
    <source>
        <strain evidence="2">HL8</strain>
        <tissue evidence="2">Leaves</tissue>
    </source>
</reference>
<evidence type="ECO:0000256" key="1">
    <source>
        <dbReference type="SAM" id="MobiDB-lite"/>
    </source>
</evidence>
<protein>
    <submittedName>
        <fullName evidence="2">Uncharacterized protein</fullName>
    </submittedName>
</protein>
<sequence>MNTFLGKWWMALCIKLSHSRNRPSFNDGAKDIEHTKTVVVDKTISRSLNPVENIGIPVHHDWDQSPKPLDFGSESKKID</sequence>
<proteinExistence type="predicted"/>
<name>A0AAW0M1D1_QUESU</name>
<reference evidence="2" key="3">
    <citation type="submission" date="2023-07" db="EMBL/GenBank/DDBJ databases">
        <title>An improved reference 1 genome and first organelle genomes of Quercus suber.</title>
        <authorList>
            <consortium name="Genosuber Consortium"/>
            <person name="Usie A."/>
            <person name="Serra O."/>
            <person name="Barros P."/>
        </authorList>
    </citation>
    <scope>NUCLEOTIDE SEQUENCE</scope>
    <source>
        <strain evidence="2">HL8</strain>
        <tissue evidence="2">Leaves</tissue>
    </source>
</reference>
<comment type="caution">
    <text evidence="2">The sequence shown here is derived from an EMBL/GenBank/DDBJ whole genome shotgun (WGS) entry which is preliminary data.</text>
</comment>